<dbReference type="RefSeq" id="WP_111728719.1">
    <property type="nucleotide sequence ID" value="NZ_QHKO01000001.1"/>
</dbReference>
<dbReference type="Proteomes" id="UP000249169">
    <property type="component" value="Unassembled WGS sequence"/>
</dbReference>
<dbReference type="Pfam" id="PF09996">
    <property type="entry name" value="DUF2237"/>
    <property type="match status" value="1"/>
</dbReference>
<dbReference type="OrthoDB" id="9792525at2"/>
<keyword evidence="2" id="KW-1185">Reference proteome</keyword>
<reference evidence="1 2" key="1">
    <citation type="submission" date="2018-05" db="EMBL/GenBank/DDBJ databases">
        <title>Lujinxingia marina gen. nov. sp. nov., a new facultative anaerobic member of the class Deltaproteobacteria, and proposal of Lujinxingaceae fam. nov.</title>
        <authorList>
            <person name="Li C.-M."/>
        </authorList>
    </citation>
    <scope>NUCLEOTIDE SEQUENCE [LARGE SCALE GENOMIC DNA]</scope>
    <source>
        <strain evidence="1 2">B210</strain>
    </source>
</reference>
<dbReference type="PANTHER" id="PTHR37466:SF1">
    <property type="entry name" value="SLR1628 PROTEIN"/>
    <property type="match status" value="1"/>
</dbReference>
<evidence type="ECO:0000313" key="1">
    <source>
        <dbReference type="EMBL" id="RAL25547.1"/>
    </source>
</evidence>
<dbReference type="Gene3D" id="3.30.56.110">
    <property type="entry name" value="Protein of unknown function DUF2237"/>
    <property type="match status" value="1"/>
</dbReference>
<dbReference type="AlphaFoldDB" id="A0A328CA85"/>
<proteinExistence type="predicted"/>
<accession>A0A328CA85</accession>
<protein>
    <submittedName>
        <fullName evidence="1">DUF2237 domain-containing protein</fullName>
    </submittedName>
</protein>
<evidence type="ECO:0000313" key="2">
    <source>
        <dbReference type="Proteomes" id="UP000249169"/>
    </source>
</evidence>
<sequence length="123" mass="13389">MAINVLGGPLKACSHRPKTGFYRDGCCRTGEDDRGSHTVCAVMTSDFLAFSRARGNDLTQRVPRAGFPGLKPGDRWCLCASRWQEAFDAGEAPPVVLEATHQRALEVVALESLLRHAQLEGAH</sequence>
<dbReference type="EMBL" id="QHKO01000001">
    <property type="protein sequence ID" value="RAL25547.1"/>
    <property type="molecule type" value="Genomic_DNA"/>
</dbReference>
<dbReference type="PANTHER" id="PTHR37466">
    <property type="entry name" value="SLR1628 PROTEIN"/>
    <property type="match status" value="1"/>
</dbReference>
<comment type="caution">
    <text evidence="1">The sequence shown here is derived from an EMBL/GenBank/DDBJ whole genome shotgun (WGS) entry which is preliminary data.</text>
</comment>
<name>A0A328CA85_9DELT</name>
<dbReference type="InterPro" id="IPR018714">
    <property type="entry name" value="DUF2237"/>
</dbReference>
<organism evidence="1 2">
    <name type="scientific">Lujinxingia litoralis</name>
    <dbReference type="NCBI Taxonomy" id="2211119"/>
    <lineage>
        <taxon>Bacteria</taxon>
        <taxon>Deltaproteobacteria</taxon>
        <taxon>Bradymonadales</taxon>
        <taxon>Lujinxingiaceae</taxon>
        <taxon>Lujinxingia</taxon>
    </lineage>
</organism>
<gene>
    <name evidence="1" type="ORF">DL240_02910</name>
</gene>